<evidence type="ECO:0000313" key="3">
    <source>
        <dbReference type="EMBL" id="MBB5070748.1"/>
    </source>
</evidence>
<feature type="region of interest" description="Disordered" evidence="1">
    <location>
        <begin position="33"/>
        <end position="58"/>
    </location>
</feature>
<dbReference type="Proteomes" id="UP000580474">
    <property type="component" value="Unassembled WGS sequence"/>
</dbReference>
<dbReference type="AlphaFoldDB" id="A0A840NKB8"/>
<feature type="domain" description="DUF1023" evidence="2">
    <location>
        <begin position="319"/>
        <end position="496"/>
    </location>
</feature>
<accession>A0A840NKB8</accession>
<evidence type="ECO:0000313" key="4">
    <source>
        <dbReference type="Proteomes" id="UP000580474"/>
    </source>
</evidence>
<evidence type="ECO:0000256" key="1">
    <source>
        <dbReference type="SAM" id="MobiDB-lite"/>
    </source>
</evidence>
<dbReference type="InterPro" id="IPR029058">
    <property type="entry name" value="AB_hydrolase_fold"/>
</dbReference>
<evidence type="ECO:0000259" key="2">
    <source>
        <dbReference type="Pfam" id="PF06259"/>
    </source>
</evidence>
<sequence length="563" mass="59804">MVNIGDLRRWNPDLLDDAIDDLKREQESLVRLDDELASSGRPKEWQGKAADSANAEHGKLGERMRELVVEVSTVRSAAIPTVDEIRAVQDQLTEVDGLARAYNFRIGDDGKVQDLGTPPDTPADEVSSVDENRYRRIRPDLVERVQNVLKRAADADAELAKVLGDADKDLMDARGAKNLADAAALGDARGLGETIEPPPPGDPAKNADWWKSLPAETKSALAAAPPAWLGGMDGIPASVRNTANVNRIDDERSTLQAEAARLQSAVNKPRPGPGGDLVQGRYQRELDQVNSKLTSLDKVETVLERGDRQLLVLDTSGERTKAAVGIGDVDTADHVSVFTPGMDSSVEGGSLGDYDRNMDMLAQDAQSQSDQYGDGGEVATVTWLGYEAPQLDETLDPSDSVASSAPAKRGAEDLADFYRGINESRTDDPNLVAMGHSYGSTTTGYALQEEGTGVDAALTLGSPGVGTPSVSDINVPEDRFYNLESGGDVVADLGRFGGDPSWKPGIDDLSTEDAVAPDGQRLKESSGHGTGGPTGYLTRGNTSQYNASVIAAGVPDRAVNSWG</sequence>
<feature type="region of interest" description="Disordered" evidence="1">
    <location>
        <begin position="519"/>
        <end position="541"/>
    </location>
</feature>
<dbReference type="InterPro" id="IPR010427">
    <property type="entry name" value="DUF1023"/>
</dbReference>
<comment type="caution">
    <text evidence="3">The sequence shown here is derived from an EMBL/GenBank/DDBJ whole genome shotgun (WGS) entry which is preliminary data.</text>
</comment>
<dbReference type="SUPFAM" id="SSF53474">
    <property type="entry name" value="alpha/beta-Hydrolases"/>
    <property type="match status" value="1"/>
</dbReference>
<name>A0A840NKB8_9PSEU</name>
<dbReference type="EMBL" id="JACHIV010000001">
    <property type="protein sequence ID" value="MBB5070748.1"/>
    <property type="molecule type" value="Genomic_DNA"/>
</dbReference>
<organism evidence="3 4">
    <name type="scientific">Saccharopolyspora gloriosae</name>
    <dbReference type="NCBI Taxonomy" id="455344"/>
    <lineage>
        <taxon>Bacteria</taxon>
        <taxon>Bacillati</taxon>
        <taxon>Actinomycetota</taxon>
        <taxon>Actinomycetes</taxon>
        <taxon>Pseudonocardiales</taxon>
        <taxon>Pseudonocardiaceae</taxon>
        <taxon>Saccharopolyspora</taxon>
    </lineage>
</organism>
<protein>
    <submittedName>
        <fullName evidence="3">Uncharacterized protein YukE</fullName>
    </submittedName>
</protein>
<dbReference type="Pfam" id="PF06259">
    <property type="entry name" value="Abhydrolase_8"/>
    <property type="match status" value="1"/>
</dbReference>
<dbReference type="RefSeq" id="WP_184480578.1">
    <property type="nucleotide sequence ID" value="NZ_JACHIV010000001.1"/>
</dbReference>
<reference evidence="3 4" key="1">
    <citation type="submission" date="2020-08" db="EMBL/GenBank/DDBJ databases">
        <title>Sequencing the genomes of 1000 actinobacteria strains.</title>
        <authorList>
            <person name="Klenk H.-P."/>
        </authorList>
    </citation>
    <scope>NUCLEOTIDE SEQUENCE [LARGE SCALE GENOMIC DNA]</scope>
    <source>
        <strain evidence="3 4">DSM 45582</strain>
    </source>
</reference>
<keyword evidence="4" id="KW-1185">Reference proteome</keyword>
<gene>
    <name evidence="3" type="ORF">BJ969_003836</name>
</gene>
<proteinExistence type="predicted"/>